<dbReference type="PROSITE" id="PS50995">
    <property type="entry name" value="HTH_MARR_2"/>
    <property type="match status" value="1"/>
</dbReference>
<evidence type="ECO:0000313" key="2">
    <source>
        <dbReference type="EMBL" id="MEJ5943984.1"/>
    </source>
</evidence>
<dbReference type="PANTHER" id="PTHR33164">
    <property type="entry name" value="TRANSCRIPTIONAL REGULATOR, MARR FAMILY"/>
    <property type="match status" value="1"/>
</dbReference>
<feature type="domain" description="HTH marR-type" evidence="1">
    <location>
        <begin position="15"/>
        <end position="151"/>
    </location>
</feature>
<evidence type="ECO:0000313" key="3">
    <source>
        <dbReference type="Proteomes" id="UP001387100"/>
    </source>
</evidence>
<reference evidence="2 3" key="1">
    <citation type="journal article" date="2017" name="Int. J. Syst. Evol. Microbiol.">
        <title>Pseudokineococcus basanitobsidens sp. nov., isolated from volcanic rock.</title>
        <authorList>
            <person name="Lee D.W."/>
            <person name="Park M.Y."/>
            <person name="Kim J.J."/>
            <person name="Kim B.S."/>
        </authorList>
    </citation>
    <scope>NUCLEOTIDE SEQUENCE [LARGE SCALE GENOMIC DNA]</scope>
    <source>
        <strain evidence="2 3">DSM 103726</strain>
    </source>
</reference>
<dbReference type="InterPro" id="IPR036388">
    <property type="entry name" value="WH-like_DNA-bd_sf"/>
</dbReference>
<dbReference type="EMBL" id="JBBIAA010000001">
    <property type="protein sequence ID" value="MEJ5943984.1"/>
    <property type="molecule type" value="Genomic_DNA"/>
</dbReference>
<sequence length="165" mass="17196">MPVDTSGTEDGAPAALRVLHALRRVTTETDRYVQRVGSAHGSGPTDLAAVAALLEAAERSQEHSPGSLARDLGLSSPATSAMLDRLERAGHVRRVRSATDRRRVVVEATGSAQDLGRAVFGPMAVELASVLAGYTPAELSLLERFLDEAAAAVARRPDGPHGAPG</sequence>
<dbReference type="InterPro" id="IPR000835">
    <property type="entry name" value="HTH_MarR-typ"/>
</dbReference>
<dbReference type="Pfam" id="PF01047">
    <property type="entry name" value="MarR"/>
    <property type="match status" value="1"/>
</dbReference>
<dbReference type="PANTHER" id="PTHR33164:SF106">
    <property type="entry name" value="TRANSCRIPTIONAL REGULATORY PROTEIN"/>
    <property type="match status" value="1"/>
</dbReference>
<dbReference type="InterPro" id="IPR036390">
    <property type="entry name" value="WH_DNA-bd_sf"/>
</dbReference>
<dbReference type="SMART" id="SM00347">
    <property type="entry name" value="HTH_MARR"/>
    <property type="match status" value="1"/>
</dbReference>
<proteinExistence type="predicted"/>
<keyword evidence="3" id="KW-1185">Reference proteome</keyword>
<dbReference type="PRINTS" id="PR00598">
    <property type="entry name" value="HTHMARR"/>
</dbReference>
<name>A0ABU8RG78_9ACTN</name>
<accession>A0ABU8RG78</accession>
<organism evidence="2 3">
    <name type="scientific">Pseudokineococcus basanitobsidens</name>
    <dbReference type="NCBI Taxonomy" id="1926649"/>
    <lineage>
        <taxon>Bacteria</taxon>
        <taxon>Bacillati</taxon>
        <taxon>Actinomycetota</taxon>
        <taxon>Actinomycetes</taxon>
        <taxon>Kineosporiales</taxon>
        <taxon>Kineosporiaceae</taxon>
        <taxon>Pseudokineococcus</taxon>
    </lineage>
</organism>
<dbReference type="Proteomes" id="UP001387100">
    <property type="component" value="Unassembled WGS sequence"/>
</dbReference>
<dbReference type="SUPFAM" id="SSF46785">
    <property type="entry name" value="Winged helix' DNA-binding domain"/>
    <property type="match status" value="1"/>
</dbReference>
<gene>
    <name evidence="2" type="ORF">WDZ17_01565</name>
</gene>
<dbReference type="Gene3D" id="1.10.10.10">
    <property type="entry name" value="Winged helix-like DNA-binding domain superfamily/Winged helix DNA-binding domain"/>
    <property type="match status" value="1"/>
</dbReference>
<evidence type="ECO:0000259" key="1">
    <source>
        <dbReference type="PROSITE" id="PS50995"/>
    </source>
</evidence>
<dbReference type="RefSeq" id="WP_339573374.1">
    <property type="nucleotide sequence ID" value="NZ_JBBIAA010000001.1"/>
</dbReference>
<protein>
    <submittedName>
        <fullName evidence="2">MarR family transcriptional regulator</fullName>
    </submittedName>
</protein>
<comment type="caution">
    <text evidence="2">The sequence shown here is derived from an EMBL/GenBank/DDBJ whole genome shotgun (WGS) entry which is preliminary data.</text>
</comment>
<dbReference type="InterPro" id="IPR039422">
    <property type="entry name" value="MarR/SlyA-like"/>
</dbReference>